<dbReference type="PANTHER" id="PTHR43264">
    <property type="match status" value="1"/>
</dbReference>
<dbReference type="Gene3D" id="3.90.245.10">
    <property type="entry name" value="Ribonucleoside hydrolase-like"/>
    <property type="match status" value="1"/>
</dbReference>
<gene>
    <name evidence="2" type="ORF">M501DRAFT_962511</name>
</gene>
<keyword evidence="3" id="KW-1185">Reference proteome</keyword>
<keyword evidence="1" id="KW-0732">Signal</keyword>
<dbReference type="AlphaFoldDB" id="A0A9P4S5L4"/>
<evidence type="ECO:0000313" key="2">
    <source>
        <dbReference type="EMBL" id="KAF2835458.1"/>
    </source>
</evidence>
<dbReference type="InterPro" id="IPR036452">
    <property type="entry name" value="Ribo_hydro-like"/>
</dbReference>
<comment type="caution">
    <text evidence="2">The sequence shown here is derived from an EMBL/GenBank/DDBJ whole genome shotgun (WGS) entry which is preliminary data.</text>
</comment>
<feature type="chain" id="PRO_5040210484" description="Inosine/uridine-preferring nucleoside hydrolase domain-containing protein" evidence="1">
    <location>
        <begin position="19"/>
        <end position="331"/>
    </location>
</feature>
<reference evidence="2" key="1">
    <citation type="journal article" date="2020" name="Stud. Mycol.">
        <title>101 Dothideomycetes genomes: a test case for predicting lifestyles and emergence of pathogens.</title>
        <authorList>
            <person name="Haridas S."/>
            <person name="Albert R."/>
            <person name="Binder M."/>
            <person name="Bloem J."/>
            <person name="Labutti K."/>
            <person name="Salamov A."/>
            <person name="Andreopoulos B."/>
            <person name="Baker S."/>
            <person name="Barry K."/>
            <person name="Bills G."/>
            <person name="Bluhm B."/>
            <person name="Cannon C."/>
            <person name="Castanera R."/>
            <person name="Culley D."/>
            <person name="Daum C."/>
            <person name="Ezra D."/>
            <person name="Gonzalez J."/>
            <person name="Henrissat B."/>
            <person name="Kuo A."/>
            <person name="Liang C."/>
            <person name="Lipzen A."/>
            <person name="Lutzoni F."/>
            <person name="Magnuson J."/>
            <person name="Mondo S."/>
            <person name="Nolan M."/>
            <person name="Ohm R."/>
            <person name="Pangilinan J."/>
            <person name="Park H.-J."/>
            <person name="Ramirez L."/>
            <person name="Alfaro M."/>
            <person name="Sun H."/>
            <person name="Tritt A."/>
            <person name="Yoshinaga Y."/>
            <person name="Zwiers L.-H."/>
            <person name="Turgeon B."/>
            <person name="Goodwin S."/>
            <person name="Spatafora J."/>
            <person name="Crous P."/>
            <person name="Grigoriev I."/>
        </authorList>
    </citation>
    <scope>NUCLEOTIDE SEQUENCE</scope>
    <source>
        <strain evidence="2">CBS 101060</strain>
    </source>
</reference>
<sequence>MAVRSFLLWLWIFQTTFALPSRPHHTPQRLIIDTDLLNFVDDPLALGLANIFQSHNEIQILGIVSSISSRYAPPAIDAINTFYKHPSIPLAIQKPVDNSTIDPNYPEYPEYLTGLTHRFDQDINDGSNTTDPVSLYRKLLACAPDASVKIAVIGFHDNLYHLLRSRPDAISPLSGRALVKQKVAELIVGGTPSGMSFNFVEHPVEYAMYTLTRWPGLLTFFPDTIGDRVFMGARLTGERDPETNPVAYAFATNIGIGENHESWDVVAMYYVVRGLGDVYKFSKTRGEVYFFPNGSAAWNDSSPSRLQRVVDLKVSNVTLAKKIESILLWEP</sequence>
<evidence type="ECO:0000313" key="3">
    <source>
        <dbReference type="Proteomes" id="UP000799429"/>
    </source>
</evidence>
<dbReference type="OrthoDB" id="187522at2759"/>
<dbReference type="Proteomes" id="UP000799429">
    <property type="component" value="Unassembled WGS sequence"/>
</dbReference>
<protein>
    <recommendedName>
        <fullName evidence="4">Inosine/uridine-preferring nucleoside hydrolase domain-containing protein</fullName>
    </recommendedName>
</protein>
<name>A0A9P4S5L4_9PEZI</name>
<evidence type="ECO:0008006" key="4">
    <source>
        <dbReference type="Google" id="ProtNLM"/>
    </source>
</evidence>
<dbReference type="SUPFAM" id="SSF53590">
    <property type="entry name" value="Nucleoside hydrolase"/>
    <property type="match status" value="1"/>
</dbReference>
<accession>A0A9P4S5L4</accession>
<dbReference type="EMBL" id="MU006109">
    <property type="protein sequence ID" value="KAF2835458.1"/>
    <property type="molecule type" value="Genomic_DNA"/>
</dbReference>
<proteinExistence type="predicted"/>
<dbReference type="PANTHER" id="PTHR43264:SF1">
    <property type="entry name" value="INOSINE_URIDINE-PREFERRING NUCLEOSIDE HYDROLASE DOMAIN-CONTAINING PROTEIN"/>
    <property type="match status" value="1"/>
</dbReference>
<feature type="signal peptide" evidence="1">
    <location>
        <begin position="1"/>
        <end position="18"/>
    </location>
</feature>
<dbReference type="GO" id="GO:0016799">
    <property type="term" value="F:hydrolase activity, hydrolyzing N-glycosyl compounds"/>
    <property type="evidence" value="ECO:0007669"/>
    <property type="project" value="InterPro"/>
</dbReference>
<evidence type="ECO:0000256" key="1">
    <source>
        <dbReference type="SAM" id="SignalP"/>
    </source>
</evidence>
<organism evidence="2 3">
    <name type="scientific">Patellaria atrata CBS 101060</name>
    <dbReference type="NCBI Taxonomy" id="1346257"/>
    <lineage>
        <taxon>Eukaryota</taxon>
        <taxon>Fungi</taxon>
        <taxon>Dikarya</taxon>
        <taxon>Ascomycota</taxon>
        <taxon>Pezizomycotina</taxon>
        <taxon>Dothideomycetes</taxon>
        <taxon>Dothideomycetes incertae sedis</taxon>
        <taxon>Patellariales</taxon>
        <taxon>Patellariaceae</taxon>
        <taxon>Patellaria</taxon>
    </lineage>
</organism>